<dbReference type="RefSeq" id="XP_043042504.1">
    <property type="nucleotide sequence ID" value="XM_043185623.1"/>
</dbReference>
<evidence type="ECO:0000313" key="3">
    <source>
        <dbReference type="EMBL" id="KAG7449004.1"/>
    </source>
</evidence>
<dbReference type="AlphaFoldDB" id="A0A9P7VXZ4"/>
<evidence type="ECO:0000313" key="4">
    <source>
        <dbReference type="Proteomes" id="UP000812287"/>
    </source>
</evidence>
<keyword evidence="4" id="KW-1185">Reference proteome</keyword>
<keyword evidence="1" id="KW-0175">Coiled coil</keyword>
<name>A0A9P7VXZ4_9AGAR</name>
<gene>
    <name evidence="3" type="ORF">BT62DRAFT_929002</name>
</gene>
<accession>A0A9P7VXZ4</accession>
<dbReference type="GeneID" id="66107920"/>
<reference evidence="3" key="1">
    <citation type="submission" date="2020-11" db="EMBL/GenBank/DDBJ databases">
        <title>Adaptations for nitrogen fixation in a non-lichenized fungal sporocarp promotes dispersal by wood-feeding termites.</title>
        <authorList>
            <consortium name="DOE Joint Genome Institute"/>
            <person name="Koch R.A."/>
            <person name="Yoon G."/>
            <person name="Arayal U."/>
            <person name="Lail K."/>
            <person name="Amirebrahimi M."/>
            <person name="Labutti K."/>
            <person name="Lipzen A."/>
            <person name="Riley R."/>
            <person name="Barry K."/>
            <person name="Henrissat B."/>
            <person name="Grigoriev I.V."/>
            <person name="Herr J.R."/>
            <person name="Aime M.C."/>
        </authorList>
    </citation>
    <scope>NUCLEOTIDE SEQUENCE</scope>
    <source>
        <strain evidence="3">MCA 3950</strain>
    </source>
</reference>
<protein>
    <submittedName>
        <fullName evidence="3">Uncharacterized protein</fullName>
    </submittedName>
</protein>
<feature type="coiled-coil region" evidence="1">
    <location>
        <begin position="16"/>
        <end position="75"/>
    </location>
</feature>
<organism evidence="3 4">
    <name type="scientific">Guyanagaster necrorhizus</name>
    <dbReference type="NCBI Taxonomy" id="856835"/>
    <lineage>
        <taxon>Eukaryota</taxon>
        <taxon>Fungi</taxon>
        <taxon>Dikarya</taxon>
        <taxon>Basidiomycota</taxon>
        <taxon>Agaricomycotina</taxon>
        <taxon>Agaricomycetes</taxon>
        <taxon>Agaricomycetidae</taxon>
        <taxon>Agaricales</taxon>
        <taxon>Marasmiineae</taxon>
        <taxon>Physalacriaceae</taxon>
        <taxon>Guyanagaster</taxon>
    </lineage>
</organism>
<evidence type="ECO:0000256" key="2">
    <source>
        <dbReference type="SAM" id="MobiDB-lite"/>
    </source>
</evidence>
<comment type="caution">
    <text evidence="3">The sequence shown here is derived from an EMBL/GenBank/DDBJ whole genome shotgun (WGS) entry which is preliminary data.</text>
</comment>
<feature type="compositionally biased region" description="Basic and acidic residues" evidence="2">
    <location>
        <begin position="117"/>
        <end position="126"/>
    </location>
</feature>
<dbReference type="OrthoDB" id="2985494at2759"/>
<dbReference type="EMBL" id="MU250528">
    <property type="protein sequence ID" value="KAG7449004.1"/>
    <property type="molecule type" value="Genomic_DNA"/>
</dbReference>
<sequence>MVVDHHQPISAPTPLLDQLRDRLEEMLRDYGDHTEALQVRIQTLEEEKCCLVKEVQAAHDLNDELQRRLESAQDSSTGVPKKTYDHALRIIRDLIQNRPLVAVEDGELNQAVVNDLTRLEDSDTEKSASMARPRESPSPTHAPNAPFDMELMQAHFGNERLPGFATDSYCRSRKWVKWVKYLNLDTETEDVIESLELANDLNPRIHGTTRGLLFVYHPIFLEDPSEEQVSYFIDWSSKAVNQRIQRYLFERESHKKPLHVFVLPQSKKCWCYVGAHRILIMDTGDPRLWARLSNSVKCWLAKRIAALH</sequence>
<feature type="region of interest" description="Disordered" evidence="2">
    <location>
        <begin position="117"/>
        <end position="146"/>
    </location>
</feature>
<evidence type="ECO:0000256" key="1">
    <source>
        <dbReference type="SAM" id="Coils"/>
    </source>
</evidence>
<proteinExistence type="predicted"/>
<dbReference type="Proteomes" id="UP000812287">
    <property type="component" value="Unassembled WGS sequence"/>
</dbReference>